<keyword evidence="2" id="KW-0677">Repeat</keyword>
<dbReference type="Gene3D" id="2.120.10.80">
    <property type="entry name" value="Kelch-type beta propeller"/>
    <property type="match status" value="1"/>
</dbReference>
<name>A0AAD8BAJ3_BIOPF</name>
<keyword evidence="5" id="KW-1185">Reference proteome</keyword>
<evidence type="ECO:0000313" key="5">
    <source>
        <dbReference type="Proteomes" id="UP001233172"/>
    </source>
</evidence>
<dbReference type="SMART" id="SM00612">
    <property type="entry name" value="Kelch"/>
    <property type="match status" value="3"/>
</dbReference>
<reference evidence="4" key="1">
    <citation type="journal article" date="2023" name="PLoS Negl. Trop. Dis.">
        <title>A genome sequence for Biomphalaria pfeifferi, the major vector snail for the human-infecting parasite Schistosoma mansoni.</title>
        <authorList>
            <person name="Bu L."/>
            <person name="Lu L."/>
            <person name="Laidemitt M.R."/>
            <person name="Zhang S.M."/>
            <person name="Mutuku M."/>
            <person name="Mkoji G."/>
            <person name="Steinauer M."/>
            <person name="Loker E.S."/>
        </authorList>
    </citation>
    <scope>NUCLEOTIDE SEQUENCE</scope>
    <source>
        <strain evidence="4">KasaAsao</strain>
    </source>
</reference>
<dbReference type="EMBL" id="JASAOG010000111">
    <property type="protein sequence ID" value="KAK0050677.1"/>
    <property type="molecule type" value="Genomic_DNA"/>
</dbReference>
<feature type="compositionally biased region" description="Polar residues" evidence="3">
    <location>
        <begin position="1"/>
        <end position="17"/>
    </location>
</feature>
<comment type="caution">
    <text evidence="4">The sequence shown here is derived from an EMBL/GenBank/DDBJ whole genome shotgun (WGS) entry which is preliminary data.</text>
</comment>
<dbReference type="Proteomes" id="UP001233172">
    <property type="component" value="Unassembled WGS sequence"/>
</dbReference>
<accession>A0AAD8BAJ3</accession>
<reference evidence="4" key="2">
    <citation type="submission" date="2023-04" db="EMBL/GenBank/DDBJ databases">
        <authorList>
            <person name="Bu L."/>
            <person name="Lu L."/>
            <person name="Laidemitt M.R."/>
            <person name="Zhang S.M."/>
            <person name="Mutuku M."/>
            <person name="Mkoji G."/>
            <person name="Steinauer M."/>
            <person name="Loker E.S."/>
        </authorList>
    </citation>
    <scope>NUCLEOTIDE SEQUENCE</scope>
    <source>
        <strain evidence="4">KasaAsao</strain>
        <tissue evidence="4">Whole Snail</tissue>
    </source>
</reference>
<dbReference type="SUPFAM" id="SSF117281">
    <property type="entry name" value="Kelch motif"/>
    <property type="match status" value="1"/>
</dbReference>
<evidence type="ECO:0000256" key="1">
    <source>
        <dbReference type="ARBA" id="ARBA00022441"/>
    </source>
</evidence>
<proteinExistence type="predicted"/>
<evidence type="ECO:0000313" key="4">
    <source>
        <dbReference type="EMBL" id="KAK0050677.1"/>
    </source>
</evidence>
<sequence>MSLANNSGGTKSALSSKDFQKVGHDHRPQKEEPEAHFTFLLLFDKVSGSPNVHYHMVDPTSQQKIFPKENTFTAKQVKDICGYKPVVFQGCLYIIGGKDWNTGVLSARVYKYDPRLNEWKAVKDLNNARYGCTAEVLGGYLYVIGGMVTGKRVSDSVERYDQPSDLWTEVAPLPSPRIDHASCVFNGAIYVSGGTFDLDYPGSNSFWCYDPGEKAWKDVDDGETYLPHERSSHVMCPLDNNKIIILGGQVFDQDAYCEMDEPNIYQYNLPDSQVTQEIRKTWYMDLPRMAIPRCNSCIVLIGTNLWMIGGFSYNKRTPIKTASYYDTVKKRWKNAFQLPDHHYDNMEGVMLVVPTSNGNFRFQDRFIYSQWLMW</sequence>
<dbReference type="InterPro" id="IPR015915">
    <property type="entry name" value="Kelch-typ_b-propeller"/>
</dbReference>
<feature type="compositionally biased region" description="Basic and acidic residues" evidence="3">
    <location>
        <begin position="18"/>
        <end position="29"/>
    </location>
</feature>
<dbReference type="Pfam" id="PF24681">
    <property type="entry name" value="Kelch_KLHDC2_KLHL20_DRC7"/>
    <property type="match status" value="1"/>
</dbReference>
<keyword evidence="1" id="KW-0880">Kelch repeat</keyword>
<gene>
    <name evidence="4" type="ORF">Bpfe_019801</name>
</gene>
<feature type="region of interest" description="Disordered" evidence="3">
    <location>
        <begin position="1"/>
        <end position="29"/>
    </location>
</feature>
<dbReference type="InterPro" id="IPR006652">
    <property type="entry name" value="Kelch_1"/>
</dbReference>
<evidence type="ECO:0000256" key="2">
    <source>
        <dbReference type="ARBA" id="ARBA00022737"/>
    </source>
</evidence>
<dbReference type="AlphaFoldDB" id="A0AAD8BAJ3"/>
<protein>
    <submittedName>
        <fullName evidence="4">Kelch-like protein 5</fullName>
    </submittedName>
</protein>
<organism evidence="4 5">
    <name type="scientific">Biomphalaria pfeifferi</name>
    <name type="common">Bloodfluke planorb</name>
    <name type="synonym">Freshwater snail</name>
    <dbReference type="NCBI Taxonomy" id="112525"/>
    <lineage>
        <taxon>Eukaryota</taxon>
        <taxon>Metazoa</taxon>
        <taxon>Spiralia</taxon>
        <taxon>Lophotrochozoa</taxon>
        <taxon>Mollusca</taxon>
        <taxon>Gastropoda</taxon>
        <taxon>Heterobranchia</taxon>
        <taxon>Euthyneura</taxon>
        <taxon>Panpulmonata</taxon>
        <taxon>Hygrophila</taxon>
        <taxon>Lymnaeoidea</taxon>
        <taxon>Planorbidae</taxon>
        <taxon>Biomphalaria</taxon>
    </lineage>
</organism>
<evidence type="ECO:0000256" key="3">
    <source>
        <dbReference type="SAM" id="MobiDB-lite"/>
    </source>
</evidence>
<dbReference type="PANTHER" id="PTHR45632:SF3">
    <property type="entry name" value="KELCH-LIKE PROTEIN 32"/>
    <property type="match status" value="1"/>
</dbReference>
<dbReference type="PANTHER" id="PTHR45632">
    <property type="entry name" value="LD33804P"/>
    <property type="match status" value="1"/>
</dbReference>